<dbReference type="Pfam" id="PF14450">
    <property type="entry name" value="FtsA"/>
    <property type="match status" value="1"/>
</dbReference>
<dbReference type="PANTHER" id="PTHR32432">
    <property type="entry name" value="CELL DIVISION PROTEIN FTSA-RELATED"/>
    <property type="match status" value="1"/>
</dbReference>
<keyword evidence="2" id="KW-0132">Cell division</keyword>
<dbReference type="SUPFAM" id="SSF53067">
    <property type="entry name" value="Actin-like ATPase domain"/>
    <property type="match status" value="2"/>
</dbReference>
<proteinExistence type="predicted"/>
<feature type="domain" description="SHS2" evidence="1">
    <location>
        <begin position="22"/>
        <end position="227"/>
    </location>
</feature>
<dbReference type="Proteomes" id="UP000053904">
    <property type="component" value="Unassembled WGS sequence"/>
</dbReference>
<evidence type="ECO:0000313" key="3">
    <source>
        <dbReference type="Proteomes" id="UP000053904"/>
    </source>
</evidence>
<name>A0A117M0I3_9BACT</name>
<comment type="caution">
    <text evidence="2">The sequence shown here is derived from an EMBL/GenBank/DDBJ whole genome shotgun (WGS) entry which is preliminary data.</text>
</comment>
<dbReference type="AlphaFoldDB" id="A0A117M0I3"/>
<reference evidence="3" key="1">
    <citation type="journal article" date="2015" name="MBio">
        <title>Genome-Resolved Metagenomic Analysis Reveals Roles for Candidate Phyla and Other Microbial Community Members in Biogeochemical Transformations in Oil Reservoirs.</title>
        <authorList>
            <person name="Hu P."/>
            <person name="Tom L."/>
            <person name="Singh A."/>
            <person name="Thomas B.C."/>
            <person name="Baker B.J."/>
            <person name="Piceno Y.M."/>
            <person name="Andersen G.L."/>
            <person name="Banfield J.F."/>
        </authorList>
    </citation>
    <scope>NUCLEOTIDE SEQUENCE [LARGE SCALE GENOMIC DNA]</scope>
</reference>
<dbReference type="InterPro" id="IPR050696">
    <property type="entry name" value="FtsA/MreB"/>
</dbReference>
<keyword evidence="2" id="KW-0131">Cell cycle</keyword>
<dbReference type="InterPro" id="IPR043129">
    <property type="entry name" value="ATPase_NBD"/>
</dbReference>
<evidence type="ECO:0000313" key="2">
    <source>
        <dbReference type="EMBL" id="KUK77617.1"/>
    </source>
</evidence>
<sequence>MLNLPFLNKTNSESLLDSNSNTVALDIGTEVLKSMLFSMDKLGVNIKRISRIQQQQHAMKSGIIKNLDTVLENCKLSIEELTKDLSEEQYPKNVIMGIAGEYVQGVSIVVNYQREENFESEVTKKEEDKIISRIKEKIEEGGRKDLSQRIGLKYEDIDILHITPTGTEIGGMPVNSLIGYTGKDVKLHFYASFAPKTYVEALKKVAETLQLDLLGVVSQPFSVARAFSGSSDSDFNAIFIDIGGGTTDVAVVERGNVTETKMFGFGGRVFTKEISKLLDLDYRYAEQRKIKYSNKELTPEMSKKIQTICYNTAKLWMKTLKAALESCDDVDVFPAQVYLCGGGALLPEMKEVMLEFPWKKLLPFPVVPQIKTFTPDLLSNINDSSGKLKHIYDITPAALAKFAYDQEAEKLDISIVGGN</sequence>
<protein>
    <submittedName>
        <fullName evidence="2">Cell division protein (Septum formation)</fullName>
    </submittedName>
</protein>
<dbReference type="Gene3D" id="3.30.420.40">
    <property type="match status" value="1"/>
</dbReference>
<organism evidence="2 3">
    <name type="scientific">candidate division WS6 bacterium 34_10</name>
    <dbReference type="NCBI Taxonomy" id="1641389"/>
    <lineage>
        <taxon>Bacteria</taxon>
        <taxon>Candidatus Dojkabacteria</taxon>
    </lineage>
</organism>
<gene>
    <name evidence="2" type="ORF">XD93_0205</name>
</gene>
<dbReference type="EMBL" id="LGGO01000018">
    <property type="protein sequence ID" value="KUK77617.1"/>
    <property type="molecule type" value="Genomic_DNA"/>
</dbReference>
<dbReference type="GO" id="GO:0051301">
    <property type="term" value="P:cell division"/>
    <property type="evidence" value="ECO:0007669"/>
    <property type="project" value="UniProtKB-KW"/>
</dbReference>
<dbReference type="SMART" id="SM00842">
    <property type="entry name" value="FtsA"/>
    <property type="match status" value="1"/>
</dbReference>
<dbReference type="InterPro" id="IPR003494">
    <property type="entry name" value="SHS2_FtsA"/>
</dbReference>
<accession>A0A117M0I3</accession>
<evidence type="ECO:0000259" key="1">
    <source>
        <dbReference type="SMART" id="SM00842"/>
    </source>
</evidence>